<dbReference type="InterPro" id="IPR036259">
    <property type="entry name" value="MFS_trans_sf"/>
</dbReference>
<protein>
    <submittedName>
        <fullName evidence="7">MFS transporter</fullName>
    </submittedName>
</protein>
<dbReference type="PANTHER" id="PTHR23513">
    <property type="entry name" value="INTEGRAL MEMBRANE EFFLUX PROTEIN-RELATED"/>
    <property type="match status" value="1"/>
</dbReference>
<dbReference type="Proteomes" id="UP000516320">
    <property type="component" value="Chromosome"/>
</dbReference>
<feature type="transmembrane region" description="Helical" evidence="6">
    <location>
        <begin position="174"/>
        <end position="193"/>
    </location>
</feature>
<feature type="transmembrane region" description="Helical" evidence="6">
    <location>
        <begin position="288"/>
        <end position="305"/>
    </location>
</feature>
<feature type="transmembrane region" description="Helical" evidence="6">
    <location>
        <begin position="353"/>
        <end position="370"/>
    </location>
</feature>
<sequence>MLYEKVNVSFHSRVNVLLGAVVASTFGDGLVPAAFAIQSFRLDHSGRLLTAVLIALWAAKLISSLILDKIPASRFPARLMIASDTGRAIAQAGLVLWMILTPDLWPIAMVLSSFLYGLCAPWFGPHRFSLLSIILNDAERHKANSVLAMTSDALFLAGPLVGTTLTLGLGFTKVLIIDVITFALSILFISYYWNSSHEETKTQNKDLFFTPTESTRESGSLPSWVNSGLSSWLVVSIAIGFLGSAAPTVVMGTFGESTWGWIAVAGSAGSLIGSFISNYSILKNRQWNLLQCVLCVAYILHLSALSFSSTILVIAVATALSGAITAISGIIWDVMGQEFDTAERVHRFAVRDQIVNTVGIPAGMVIFAALGASTPTAFYLVMALLAVAALLCLQQRSIPTDKFRRTYVD</sequence>
<evidence type="ECO:0000256" key="4">
    <source>
        <dbReference type="ARBA" id="ARBA00022989"/>
    </source>
</evidence>
<dbReference type="AlphaFoldDB" id="A0A7H0SKY8"/>
<feature type="transmembrane region" description="Helical" evidence="6">
    <location>
        <begin position="376"/>
        <end position="393"/>
    </location>
</feature>
<organism evidence="7 8">
    <name type="scientific">Corynebacterium poyangense</name>
    <dbReference type="NCBI Taxonomy" id="2684405"/>
    <lineage>
        <taxon>Bacteria</taxon>
        <taxon>Bacillati</taxon>
        <taxon>Actinomycetota</taxon>
        <taxon>Actinomycetes</taxon>
        <taxon>Mycobacteriales</taxon>
        <taxon>Corynebacteriaceae</taxon>
        <taxon>Corynebacterium</taxon>
    </lineage>
</organism>
<dbReference type="Pfam" id="PF07690">
    <property type="entry name" value="MFS_1"/>
    <property type="match status" value="1"/>
</dbReference>
<feature type="transmembrane region" description="Helical" evidence="6">
    <location>
        <begin position="105"/>
        <end position="124"/>
    </location>
</feature>
<accession>A0A7H0SKY8</accession>
<evidence type="ECO:0000313" key="7">
    <source>
        <dbReference type="EMBL" id="QNQ89213.1"/>
    </source>
</evidence>
<dbReference type="EMBL" id="CP046884">
    <property type="protein sequence ID" value="QNQ89213.1"/>
    <property type="molecule type" value="Genomic_DNA"/>
</dbReference>
<proteinExistence type="predicted"/>
<feature type="transmembrane region" description="Helical" evidence="6">
    <location>
        <begin position="46"/>
        <end position="67"/>
    </location>
</feature>
<dbReference type="KEGG" id="cpoy:GP475_00140"/>
<feature type="transmembrane region" description="Helical" evidence="6">
    <location>
        <begin position="258"/>
        <end position="276"/>
    </location>
</feature>
<feature type="transmembrane region" description="Helical" evidence="6">
    <location>
        <begin position="224"/>
        <end position="246"/>
    </location>
</feature>
<dbReference type="PANTHER" id="PTHR23513:SF6">
    <property type="entry name" value="MAJOR FACILITATOR SUPERFAMILY ASSOCIATED DOMAIN-CONTAINING PROTEIN"/>
    <property type="match status" value="1"/>
</dbReference>
<evidence type="ECO:0000256" key="3">
    <source>
        <dbReference type="ARBA" id="ARBA00022692"/>
    </source>
</evidence>
<evidence type="ECO:0000256" key="2">
    <source>
        <dbReference type="ARBA" id="ARBA00022475"/>
    </source>
</evidence>
<dbReference type="InterPro" id="IPR011701">
    <property type="entry name" value="MFS"/>
</dbReference>
<keyword evidence="8" id="KW-1185">Reference proteome</keyword>
<gene>
    <name evidence="7" type="ORF">GP475_00140</name>
</gene>
<evidence type="ECO:0000256" key="1">
    <source>
        <dbReference type="ARBA" id="ARBA00004651"/>
    </source>
</evidence>
<keyword evidence="3 6" id="KW-0812">Transmembrane</keyword>
<name>A0A7H0SKY8_9CORY</name>
<dbReference type="GO" id="GO:0022857">
    <property type="term" value="F:transmembrane transporter activity"/>
    <property type="evidence" value="ECO:0007669"/>
    <property type="project" value="InterPro"/>
</dbReference>
<keyword evidence="5 6" id="KW-0472">Membrane</keyword>
<keyword evidence="2" id="KW-1003">Cell membrane</keyword>
<reference evidence="7 8" key="1">
    <citation type="submission" date="2019-12" db="EMBL/GenBank/DDBJ databases">
        <title>Corynebacterium sp. nov., isolated from feces of the Anser Albifrons in China.</title>
        <authorList>
            <person name="Liu Q."/>
        </authorList>
    </citation>
    <scope>NUCLEOTIDE SEQUENCE [LARGE SCALE GENOMIC DNA]</scope>
    <source>
        <strain evidence="7 8">4H37-19</strain>
    </source>
</reference>
<feature type="transmembrane region" description="Helical" evidence="6">
    <location>
        <begin position="311"/>
        <end position="332"/>
    </location>
</feature>
<evidence type="ECO:0000313" key="8">
    <source>
        <dbReference type="Proteomes" id="UP000516320"/>
    </source>
</evidence>
<dbReference type="SUPFAM" id="SSF103473">
    <property type="entry name" value="MFS general substrate transporter"/>
    <property type="match status" value="1"/>
</dbReference>
<evidence type="ECO:0000256" key="6">
    <source>
        <dbReference type="SAM" id="Phobius"/>
    </source>
</evidence>
<keyword evidence="4 6" id="KW-1133">Transmembrane helix</keyword>
<dbReference type="Gene3D" id="1.20.1250.20">
    <property type="entry name" value="MFS general substrate transporter like domains"/>
    <property type="match status" value="1"/>
</dbReference>
<dbReference type="GO" id="GO:0005886">
    <property type="term" value="C:plasma membrane"/>
    <property type="evidence" value="ECO:0007669"/>
    <property type="project" value="UniProtKB-SubCell"/>
</dbReference>
<comment type="subcellular location">
    <subcellularLocation>
        <location evidence="1">Cell membrane</location>
        <topology evidence="1">Multi-pass membrane protein</topology>
    </subcellularLocation>
</comment>
<evidence type="ECO:0000256" key="5">
    <source>
        <dbReference type="ARBA" id="ARBA00023136"/>
    </source>
</evidence>
<feature type="transmembrane region" description="Helical" evidence="6">
    <location>
        <begin position="145"/>
        <end position="168"/>
    </location>
</feature>